<dbReference type="RefSeq" id="WP_038492752.1">
    <property type="nucleotide sequence ID" value="NZ_BCTH01000146.1"/>
</dbReference>
<accession>W0V7M4</accession>
<evidence type="ECO:0000313" key="1">
    <source>
        <dbReference type="EMBL" id="CDG83348.1"/>
    </source>
</evidence>
<dbReference type="AlphaFoldDB" id="W0V7M4"/>
<gene>
    <name evidence="1" type="primary">fhaB</name>
    <name evidence="1" type="ORF">GJA_2717</name>
</gene>
<dbReference type="Proteomes" id="UP000027604">
    <property type="component" value="Chromosome I"/>
</dbReference>
<evidence type="ECO:0000313" key="2">
    <source>
        <dbReference type="Proteomes" id="UP000027604"/>
    </source>
</evidence>
<dbReference type="KEGG" id="jag:GJA_2717"/>
<dbReference type="HOGENOM" id="CLU_2167540_0_0_4"/>
<sequence length="110" mass="11266">MIATAGRDLQVETTVRHAEGGDYPQSRNSIDRVAGLYMAAAGRDVSILGGVIGNAGKDGVTSIVAGRDLTLGVVANTGNQMRGAGNVSLKAGGDADIFCFNHEGGRESFI</sequence>
<organism evidence="1 2">
    <name type="scientific">Janthinobacterium agaricidamnosum NBRC 102515 = DSM 9628</name>
    <dbReference type="NCBI Taxonomy" id="1349767"/>
    <lineage>
        <taxon>Bacteria</taxon>
        <taxon>Pseudomonadati</taxon>
        <taxon>Pseudomonadota</taxon>
        <taxon>Betaproteobacteria</taxon>
        <taxon>Burkholderiales</taxon>
        <taxon>Oxalobacteraceae</taxon>
        <taxon>Janthinobacterium</taxon>
    </lineage>
</organism>
<reference evidence="1 2" key="1">
    <citation type="journal article" date="2015" name="Genome Announc.">
        <title>Genome Sequence of Mushroom Soft-Rot Pathogen Janthinobacterium agaricidamnosum.</title>
        <authorList>
            <person name="Graupner K."/>
            <person name="Lackner G."/>
            <person name="Hertweck C."/>
        </authorList>
    </citation>
    <scope>NUCLEOTIDE SEQUENCE [LARGE SCALE GENOMIC DNA]</scope>
    <source>
        <strain evidence="2">NBRC 102515 / DSM 9628</strain>
    </source>
</reference>
<dbReference type="OrthoDB" id="5666689at2"/>
<proteinExistence type="predicted"/>
<dbReference type="PATRIC" id="fig|1349767.4.peg.4443"/>
<dbReference type="eggNOG" id="COG3210">
    <property type="taxonomic scope" value="Bacteria"/>
</dbReference>
<name>W0V7M4_9BURK</name>
<keyword evidence="2" id="KW-1185">Reference proteome</keyword>
<dbReference type="EMBL" id="HG322949">
    <property type="protein sequence ID" value="CDG83348.1"/>
    <property type="molecule type" value="Genomic_DNA"/>
</dbReference>
<protein>
    <submittedName>
        <fullName evidence="1">Filamentous haemagglutinin haemagglutination activity domain protein</fullName>
    </submittedName>
</protein>
<dbReference type="STRING" id="1349767.GJA_2717"/>